<evidence type="ECO:0000313" key="2">
    <source>
        <dbReference type="EMBL" id="MBB4956387.1"/>
    </source>
</evidence>
<organism evidence="2 3">
    <name type="scientific">Micromonospora polyrhachis</name>
    <dbReference type="NCBI Taxonomy" id="1282883"/>
    <lineage>
        <taxon>Bacteria</taxon>
        <taxon>Bacillati</taxon>
        <taxon>Actinomycetota</taxon>
        <taxon>Actinomycetes</taxon>
        <taxon>Micromonosporales</taxon>
        <taxon>Micromonosporaceae</taxon>
        <taxon>Micromonospora</taxon>
    </lineage>
</organism>
<dbReference type="RefSeq" id="WP_184531816.1">
    <property type="nucleotide sequence ID" value="NZ_JACHJW010000001.1"/>
</dbReference>
<feature type="compositionally biased region" description="Polar residues" evidence="1">
    <location>
        <begin position="1"/>
        <end position="11"/>
    </location>
</feature>
<feature type="compositionally biased region" description="Basic and acidic residues" evidence="1">
    <location>
        <begin position="25"/>
        <end position="37"/>
    </location>
</feature>
<evidence type="ECO:0000256" key="1">
    <source>
        <dbReference type="SAM" id="MobiDB-lite"/>
    </source>
</evidence>
<protein>
    <submittedName>
        <fullName evidence="2">Uncharacterized protein</fullName>
    </submittedName>
</protein>
<sequence length="101" mass="11283">MSSSSRITAHSDTNHGMADALNRGAQEKREYTDDHHRGAEFIYQNDLTDSFGQSYYEQSGQAQATSNETWDTETAQARAVINANEHLMDAVRKAQMGMGRL</sequence>
<dbReference type="EMBL" id="JACHJW010000001">
    <property type="protein sequence ID" value="MBB4956387.1"/>
    <property type="molecule type" value="Genomic_DNA"/>
</dbReference>
<gene>
    <name evidence="2" type="ORF">FHR38_000120</name>
</gene>
<comment type="caution">
    <text evidence="2">The sequence shown here is derived from an EMBL/GenBank/DDBJ whole genome shotgun (WGS) entry which is preliminary data.</text>
</comment>
<feature type="region of interest" description="Disordered" evidence="1">
    <location>
        <begin position="1"/>
        <end position="37"/>
    </location>
</feature>
<keyword evidence="3" id="KW-1185">Reference proteome</keyword>
<evidence type="ECO:0000313" key="3">
    <source>
        <dbReference type="Proteomes" id="UP000578819"/>
    </source>
</evidence>
<dbReference type="Proteomes" id="UP000578819">
    <property type="component" value="Unassembled WGS sequence"/>
</dbReference>
<accession>A0A7W7WM93</accession>
<reference evidence="2 3" key="1">
    <citation type="submission" date="2020-08" db="EMBL/GenBank/DDBJ databases">
        <title>Sequencing the genomes of 1000 actinobacteria strains.</title>
        <authorList>
            <person name="Klenk H.-P."/>
        </authorList>
    </citation>
    <scope>NUCLEOTIDE SEQUENCE [LARGE SCALE GENOMIC DNA]</scope>
    <source>
        <strain evidence="2 3">DSM 45886</strain>
    </source>
</reference>
<dbReference type="AlphaFoldDB" id="A0A7W7WM93"/>
<name>A0A7W7WM93_9ACTN</name>
<proteinExistence type="predicted"/>